<organism evidence="10 11">
    <name type="scientific">Natranaerobius trueperi</name>
    <dbReference type="NCBI Taxonomy" id="759412"/>
    <lineage>
        <taxon>Bacteria</taxon>
        <taxon>Bacillati</taxon>
        <taxon>Bacillota</taxon>
        <taxon>Clostridia</taxon>
        <taxon>Natranaerobiales</taxon>
        <taxon>Natranaerobiaceae</taxon>
        <taxon>Natranaerobius</taxon>
    </lineage>
</organism>
<dbReference type="InterPro" id="IPR003593">
    <property type="entry name" value="AAA+_ATPase"/>
</dbReference>
<evidence type="ECO:0000256" key="7">
    <source>
        <dbReference type="SAM" id="MobiDB-lite"/>
    </source>
</evidence>
<evidence type="ECO:0000256" key="6">
    <source>
        <dbReference type="SAM" id="Coils"/>
    </source>
</evidence>
<dbReference type="NCBIfam" id="NF003544">
    <property type="entry name" value="PRK05201.1"/>
    <property type="match status" value="1"/>
</dbReference>
<dbReference type="Pfam" id="PF00004">
    <property type="entry name" value="AAA"/>
    <property type="match status" value="1"/>
</dbReference>
<dbReference type="AlphaFoldDB" id="A0A226C1I1"/>
<sequence>MIFISKELTPQELVNRLDKFIIGQSKAKKSVSVAIRNRYRRQKLDDNFKDEVIPKNILMIGPTGVGKTEIARRLAKLIKAPFVKIEATKFTEVGYVGRNVESMVKDLVSEAIRMVEEEKLVEVSEQAKRQAENRIVDLLVSENTNTKSNHKPDNPFEALLTQSNTQTSQEQLDEDKQENKKKQRRDIKSKLAQGLLEHEYVNVEIEEQSIPDGSNMGQEFEEMGINFQDLFGQFLPKKTKQKRVKVKDARKILGRQEAQKLIDNEQVTQEAVERAENYGIIFLDEFDKIAVSSGKQSGGQDVSREGVQRDILPIVEGSSVNTKYGRIKTDHIMFIGAGAFHDSKPSDLIPELQGRFPIRVKLESLTKQDFYRILTEPHNALLDQYKALLETEEVKVNFTEDAIEELASMAEQVNNETEDIGARRLHTLLEKLLEELSFYASDMRGQTVDINAKYVRERLEDIVEEKDVSRFIL</sequence>
<dbReference type="GO" id="GO:0036402">
    <property type="term" value="F:proteasome-activating activity"/>
    <property type="evidence" value="ECO:0007669"/>
    <property type="project" value="UniProtKB-UniRule"/>
</dbReference>
<dbReference type="InterPro" id="IPR027417">
    <property type="entry name" value="P-loop_NTPase"/>
</dbReference>
<comment type="subcellular location">
    <subcellularLocation>
        <location evidence="5">Cytoplasm</location>
    </subcellularLocation>
</comment>
<dbReference type="InterPro" id="IPR003959">
    <property type="entry name" value="ATPase_AAA_core"/>
</dbReference>
<keyword evidence="5" id="KW-0963">Cytoplasm</keyword>
<dbReference type="GO" id="GO:0009376">
    <property type="term" value="C:HslUV protease complex"/>
    <property type="evidence" value="ECO:0007669"/>
    <property type="project" value="UniProtKB-UniRule"/>
</dbReference>
<dbReference type="GO" id="GO:0005524">
    <property type="term" value="F:ATP binding"/>
    <property type="evidence" value="ECO:0007669"/>
    <property type="project" value="UniProtKB-UniRule"/>
</dbReference>
<protein>
    <recommendedName>
        <fullName evidence="5">ATP-dependent protease ATPase subunit HslU</fullName>
    </recommendedName>
    <alternativeName>
        <fullName evidence="5">Unfoldase HslU</fullName>
    </alternativeName>
</protein>
<feature type="domain" description="AAA+ ATPase" evidence="8">
    <location>
        <begin position="53"/>
        <end position="362"/>
    </location>
</feature>
<dbReference type="Gene3D" id="3.40.50.300">
    <property type="entry name" value="P-loop containing nucleotide triphosphate hydrolases"/>
    <property type="match status" value="2"/>
</dbReference>
<feature type="binding site" evidence="5">
    <location>
        <position position="351"/>
    </location>
    <ligand>
        <name>ATP</name>
        <dbReference type="ChEBI" id="CHEBI:30616"/>
    </ligand>
</feature>
<feature type="binding site" evidence="5">
    <location>
        <begin position="64"/>
        <end position="69"/>
    </location>
    <ligand>
        <name>ATP</name>
        <dbReference type="ChEBI" id="CHEBI:30616"/>
    </ligand>
</feature>
<feature type="domain" description="Clp ATPase C-terminal" evidence="9">
    <location>
        <begin position="365"/>
        <end position="459"/>
    </location>
</feature>
<dbReference type="InterPro" id="IPR050052">
    <property type="entry name" value="ATP-dep_Clp_protease_ClpX"/>
</dbReference>
<feature type="binding site" evidence="5">
    <location>
        <position position="423"/>
    </location>
    <ligand>
        <name>ATP</name>
        <dbReference type="ChEBI" id="CHEBI:30616"/>
    </ligand>
</feature>
<dbReference type="SUPFAM" id="SSF52540">
    <property type="entry name" value="P-loop containing nucleoside triphosphate hydrolases"/>
    <property type="match status" value="1"/>
</dbReference>
<comment type="caution">
    <text evidence="10">The sequence shown here is derived from an EMBL/GenBank/DDBJ whole genome shotgun (WGS) entry which is preliminary data.</text>
</comment>
<dbReference type="Gene3D" id="1.10.8.60">
    <property type="match status" value="1"/>
</dbReference>
<evidence type="ECO:0000256" key="2">
    <source>
        <dbReference type="ARBA" id="ARBA00022741"/>
    </source>
</evidence>
<dbReference type="NCBIfam" id="TIGR00390">
    <property type="entry name" value="hslU"/>
    <property type="match status" value="1"/>
</dbReference>
<evidence type="ECO:0000256" key="5">
    <source>
        <dbReference type="HAMAP-Rule" id="MF_00249"/>
    </source>
</evidence>
<dbReference type="PANTHER" id="PTHR48102:SF3">
    <property type="entry name" value="ATP-DEPENDENT PROTEASE ATPASE SUBUNIT HSLU"/>
    <property type="match status" value="1"/>
</dbReference>
<keyword evidence="6" id="KW-0175">Coiled coil</keyword>
<comment type="function">
    <text evidence="5">ATPase subunit of a proteasome-like degradation complex; this subunit has chaperone activity. The binding of ATP and its subsequent hydrolysis by HslU are essential for unfolding of protein substrates subsequently hydrolyzed by HslV. HslU recognizes the N-terminal part of its protein substrates and unfolds these before they are guided to HslV for hydrolysis.</text>
</comment>
<dbReference type="GO" id="GO:0043335">
    <property type="term" value="P:protein unfolding"/>
    <property type="evidence" value="ECO:0007669"/>
    <property type="project" value="UniProtKB-UniRule"/>
</dbReference>
<evidence type="ECO:0000313" key="10">
    <source>
        <dbReference type="EMBL" id="OWZ84220.1"/>
    </source>
</evidence>
<dbReference type="HAMAP" id="MF_00249">
    <property type="entry name" value="HslU"/>
    <property type="match status" value="1"/>
</dbReference>
<comment type="similarity">
    <text evidence="1 5">Belongs to the ClpX chaperone family. HslU subfamily.</text>
</comment>
<evidence type="ECO:0000256" key="4">
    <source>
        <dbReference type="ARBA" id="ARBA00023186"/>
    </source>
</evidence>
<feature type="binding site" evidence="5">
    <location>
        <position position="284"/>
    </location>
    <ligand>
        <name>ATP</name>
        <dbReference type="ChEBI" id="CHEBI:30616"/>
    </ligand>
</feature>
<feature type="region of interest" description="Disordered" evidence="7">
    <location>
        <begin position="164"/>
        <end position="186"/>
    </location>
</feature>
<feature type="coiled-coil region" evidence="6">
    <location>
        <begin position="382"/>
        <end position="419"/>
    </location>
</feature>
<dbReference type="GO" id="GO:0016887">
    <property type="term" value="F:ATP hydrolysis activity"/>
    <property type="evidence" value="ECO:0007669"/>
    <property type="project" value="InterPro"/>
</dbReference>
<keyword evidence="4 5" id="KW-0143">Chaperone</keyword>
<evidence type="ECO:0000256" key="3">
    <source>
        <dbReference type="ARBA" id="ARBA00022840"/>
    </source>
</evidence>
<dbReference type="InterPro" id="IPR019489">
    <property type="entry name" value="Clp_ATPase_C"/>
</dbReference>
<dbReference type="Proteomes" id="UP000214588">
    <property type="component" value="Unassembled WGS sequence"/>
</dbReference>
<name>A0A226C1I1_9FIRM</name>
<dbReference type="SMART" id="SM00382">
    <property type="entry name" value="AAA"/>
    <property type="match status" value="1"/>
</dbReference>
<keyword evidence="11" id="KW-1185">Reference proteome</keyword>
<gene>
    <name evidence="5" type="primary">hslU</name>
    <name evidence="10" type="ORF">CDO51_03960</name>
</gene>
<feature type="binding site" evidence="5">
    <location>
        <position position="22"/>
    </location>
    <ligand>
        <name>ATP</name>
        <dbReference type="ChEBI" id="CHEBI:30616"/>
    </ligand>
</feature>
<dbReference type="Pfam" id="PF07724">
    <property type="entry name" value="AAA_2"/>
    <property type="match status" value="1"/>
</dbReference>
<keyword evidence="3 5" id="KW-0067">ATP-binding</keyword>
<dbReference type="EMBL" id="NIQC01000006">
    <property type="protein sequence ID" value="OWZ84220.1"/>
    <property type="molecule type" value="Genomic_DNA"/>
</dbReference>
<dbReference type="SMART" id="SM01086">
    <property type="entry name" value="ClpB_D2-small"/>
    <property type="match status" value="1"/>
</dbReference>
<evidence type="ECO:0000256" key="1">
    <source>
        <dbReference type="ARBA" id="ARBA00009771"/>
    </source>
</evidence>
<dbReference type="GO" id="GO:0008233">
    <property type="term" value="F:peptidase activity"/>
    <property type="evidence" value="ECO:0007669"/>
    <property type="project" value="InterPro"/>
</dbReference>
<evidence type="ECO:0000313" key="11">
    <source>
        <dbReference type="Proteomes" id="UP000214588"/>
    </source>
</evidence>
<evidence type="ECO:0000259" key="8">
    <source>
        <dbReference type="SMART" id="SM00382"/>
    </source>
</evidence>
<proteinExistence type="inferred from homology"/>
<keyword evidence="2 5" id="KW-0547">Nucleotide-binding</keyword>
<accession>A0A226C1I1</accession>
<dbReference type="InterPro" id="IPR004491">
    <property type="entry name" value="HslU"/>
</dbReference>
<comment type="subunit">
    <text evidence="5">A double ring-shaped homohexamer of HslV is capped on each side by a ring-shaped HslU homohexamer. The assembly of the HslU/HslV complex is dependent on binding of ATP.</text>
</comment>
<dbReference type="PANTHER" id="PTHR48102">
    <property type="entry name" value="ATP-DEPENDENT CLP PROTEASE ATP-BINDING SUBUNIT CLPX-LIKE, MITOCHONDRIAL-RELATED"/>
    <property type="match status" value="1"/>
</dbReference>
<reference evidence="10 11" key="1">
    <citation type="submission" date="2017-06" db="EMBL/GenBank/DDBJ databases">
        <title>Draft Genome Sequence of Natranaerobius trueperi halophilic, alkalithermophilic bacteria from soda lakes.</title>
        <authorList>
            <person name="Zhao B."/>
        </authorList>
    </citation>
    <scope>NUCLEOTIDE SEQUENCE [LARGE SCALE GENOMIC DNA]</scope>
    <source>
        <strain evidence="10 11">DSM 18760</strain>
    </source>
</reference>
<evidence type="ECO:0000259" key="9">
    <source>
        <dbReference type="SMART" id="SM01086"/>
    </source>
</evidence>